<evidence type="ECO:0000256" key="5">
    <source>
        <dbReference type="ARBA" id="ARBA00022737"/>
    </source>
</evidence>
<keyword evidence="5" id="KW-0677">Repeat</keyword>
<feature type="domain" description="Cadherin" evidence="15">
    <location>
        <begin position="68"/>
        <end position="177"/>
    </location>
</feature>
<feature type="domain" description="Cadherin" evidence="15">
    <location>
        <begin position="1174"/>
        <end position="1289"/>
    </location>
</feature>
<protein>
    <recommendedName>
        <fullName evidence="11">Protocadherin-15</fullName>
    </recommendedName>
</protein>
<evidence type="ECO:0000256" key="8">
    <source>
        <dbReference type="ARBA" id="ARBA00022989"/>
    </source>
</evidence>
<dbReference type="PANTHER" id="PTHR24026:SF49">
    <property type="entry name" value="PROTOCADHERIN FAT 3"/>
    <property type="match status" value="1"/>
</dbReference>
<dbReference type="GO" id="GO:0032420">
    <property type="term" value="C:stereocilium"/>
    <property type="evidence" value="ECO:0007669"/>
    <property type="project" value="InterPro"/>
</dbReference>
<dbReference type="FunFam" id="2.60.40.60:FF:000070">
    <property type="entry name" value="protocadherin-15 isoform X1"/>
    <property type="match status" value="1"/>
</dbReference>
<dbReference type="InterPro" id="IPR030718">
    <property type="entry name" value="EC_dom_sf"/>
</dbReference>
<evidence type="ECO:0000256" key="9">
    <source>
        <dbReference type="ARBA" id="ARBA00023136"/>
    </source>
</evidence>
<feature type="domain" description="Cadherin" evidence="15">
    <location>
        <begin position="749"/>
        <end position="850"/>
    </location>
</feature>
<dbReference type="Pfam" id="PF23206">
    <property type="entry name" value="PCDH15_12th"/>
    <property type="match status" value="1"/>
</dbReference>
<dbReference type="InterPro" id="IPR002126">
    <property type="entry name" value="Cadherin-like_dom"/>
</dbReference>
<evidence type="ECO:0000256" key="1">
    <source>
        <dbReference type="ARBA" id="ARBA00004251"/>
    </source>
</evidence>
<feature type="region of interest" description="Disordered" evidence="13">
    <location>
        <begin position="2127"/>
        <end position="2220"/>
    </location>
</feature>
<keyword evidence="9 14" id="KW-0472">Membrane</keyword>
<evidence type="ECO:0000313" key="17">
    <source>
        <dbReference type="RefSeq" id="XP_038830875.1"/>
    </source>
</evidence>
<evidence type="ECO:0000256" key="14">
    <source>
        <dbReference type="SAM" id="Phobius"/>
    </source>
</evidence>
<dbReference type="GO" id="GO:0005886">
    <property type="term" value="C:plasma membrane"/>
    <property type="evidence" value="ECO:0007669"/>
    <property type="project" value="UniProtKB-SubCell"/>
</dbReference>
<evidence type="ECO:0000256" key="2">
    <source>
        <dbReference type="ARBA" id="ARBA00022475"/>
    </source>
</evidence>
<dbReference type="FunFam" id="2.60.40.60:FF:000057">
    <property type="entry name" value="protocadherin-15 isoform X1"/>
    <property type="match status" value="1"/>
</dbReference>
<keyword evidence="16" id="KW-1185">Reference proteome</keyword>
<feature type="region of interest" description="Disordered" evidence="13">
    <location>
        <begin position="1"/>
        <end position="49"/>
    </location>
</feature>
<feature type="domain" description="Cadherin" evidence="15">
    <location>
        <begin position="540"/>
        <end position="646"/>
    </location>
</feature>
<evidence type="ECO:0000256" key="4">
    <source>
        <dbReference type="ARBA" id="ARBA00022729"/>
    </source>
</evidence>
<dbReference type="FunFam" id="2.60.40.60:FF:000048">
    <property type="entry name" value="protocadherin-15 isoform X1"/>
    <property type="match status" value="1"/>
</dbReference>
<dbReference type="FunFam" id="2.60.40.3430:FF:000001">
    <property type="entry name" value="protocadherin-15 isoform X1"/>
    <property type="match status" value="1"/>
</dbReference>
<feature type="region of interest" description="Disordered" evidence="13">
    <location>
        <begin position="1661"/>
        <end position="1683"/>
    </location>
</feature>
<feature type="domain" description="Cadherin" evidence="15">
    <location>
        <begin position="1074"/>
        <end position="1173"/>
    </location>
</feature>
<dbReference type="GO" id="GO:0048839">
    <property type="term" value="P:inner ear development"/>
    <property type="evidence" value="ECO:0007669"/>
    <property type="project" value="InterPro"/>
</dbReference>
<dbReference type="InterPro" id="IPR056989">
    <property type="entry name" value="PCDH15_12th_dom"/>
</dbReference>
<dbReference type="Pfam" id="PF18432">
    <property type="entry name" value="ECD"/>
    <property type="match status" value="1"/>
</dbReference>
<dbReference type="GO" id="GO:0009653">
    <property type="term" value="P:anatomical structure morphogenesis"/>
    <property type="evidence" value="ECO:0007669"/>
    <property type="project" value="UniProtKB-ARBA"/>
</dbReference>
<dbReference type="RefSeq" id="XP_038830875.1">
    <property type="nucleotide sequence ID" value="XM_038974947.1"/>
</dbReference>
<dbReference type="SUPFAM" id="SSF49313">
    <property type="entry name" value="Cadherin-like"/>
    <property type="match status" value="10"/>
</dbReference>
<name>A0A8U0PU22_SALNM</name>
<proteinExistence type="predicted"/>
<dbReference type="FunFam" id="2.60.40.60:FF:000020">
    <property type="entry name" value="Dachsous cadherin-related 1b"/>
    <property type="match status" value="1"/>
</dbReference>
<keyword evidence="7" id="KW-0130">Cell adhesion</keyword>
<dbReference type="GO" id="GO:0001750">
    <property type="term" value="C:photoreceptor outer segment"/>
    <property type="evidence" value="ECO:0007669"/>
    <property type="project" value="UniProtKB-ARBA"/>
</dbReference>
<gene>
    <name evidence="17" type="primary">LOC120029668</name>
</gene>
<evidence type="ECO:0000256" key="10">
    <source>
        <dbReference type="ARBA" id="ARBA00023157"/>
    </source>
</evidence>
<feature type="compositionally biased region" description="Basic and acidic residues" evidence="13">
    <location>
        <begin position="1663"/>
        <end position="1676"/>
    </location>
</feature>
<dbReference type="Gene3D" id="2.60.40.60">
    <property type="entry name" value="Cadherins"/>
    <property type="match status" value="10"/>
</dbReference>
<feature type="domain" description="Cadherin" evidence="15">
    <location>
        <begin position="647"/>
        <end position="747"/>
    </location>
</feature>
<feature type="compositionally biased region" description="Pro residues" evidence="13">
    <location>
        <begin position="1752"/>
        <end position="1782"/>
    </location>
</feature>
<dbReference type="PROSITE" id="PS50268">
    <property type="entry name" value="CADHERIN_2"/>
    <property type="match status" value="11"/>
</dbReference>
<feature type="compositionally biased region" description="Polar residues" evidence="13">
    <location>
        <begin position="2128"/>
        <end position="2163"/>
    </location>
</feature>
<dbReference type="FunFam" id="2.60.40.60:FF:000047">
    <property type="entry name" value="protocadherin-15 isoform X1"/>
    <property type="match status" value="1"/>
</dbReference>
<feature type="compositionally biased region" description="Pro residues" evidence="13">
    <location>
        <begin position="1714"/>
        <end position="1724"/>
    </location>
</feature>
<dbReference type="CDD" id="cd11304">
    <property type="entry name" value="Cadherin_repeat"/>
    <property type="match status" value="10"/>
</dbReference>
<evidence type="ECO:0000259" key="15">
    <source>
        <dbReference type="PROSITE" id="PS50268"/>
    </source>
</evidence>
<dbReference type="InterPro" id="IPR015919">
    <property type="entry name" value="Cadherin-like_sf"/>
</dbReference>
<feature type="domain" description="Cadherin" evidence="15">
    <location>
        <begin position="426"/>
        <end position="539"/>
    </location>
</feature>
<dbReference type="GO" id="GO:0007605">
    <property type="term" value="P:sensory perception of sound"/>
    <property type="evidence" value="ECO:0007669"/>
    <property type="project" value="InterPro"/>
</dbReference>
<dbReference type="SMART" id="SM00112">
    <property type="entry name" value="CA"/>
    <property type="match status" value="11"/>
</dbReference>
<feature type="domain" description="Cadherin" evidence="15">
    <location>
        <begin position="851"/>
        <end position="955"/>
    </location>
</feature>
<dbReference type="FunFam" id="2.60.40.60:FF:000049">
    <property type="entry name" value="protocadherin-15 isoform X1"/>
    <property type="match status" value="1"/>
</dbReference>
<dbReference type="PRINTS" id="PR00205">
    <property type="entry name" value="CADHERIN"/>
</dbReference>
<organism evidence="16 17">
    <name type="scientific">Salvelinus namaycush</name>
    <name type="common">Lake trout</name>
    <name type="synonym">Salmo namaycush</name>
    <dbReference type="NCBI Taxonomy" id="8040"/>
    <lineage>
        <taxon>Eukaryota</taxon>
        <taxon>Metazoa</taxon>
        <taxon>Chordata</taxon>
        <taxon>Craniata</taxon>
        <taxon>Vertebrata</taxon>
        <taxon>Euteleostomi</taxon>
        <taxon>Actinopterygii</taxon>
        <taxon>Neopterygii</taxon>
        <taxon>Teleostei</taxon>
        <taxon>Protacanthopterygii</taxon>
        <taxon>Salmoniformes</taxon>
        <taxon>Salmonidae</taxon>
        <taxon>Salmoninae</taxon>
        <taxon>Salvelinus</taxon>
    </lineage>
</organism>
<evidence type="ECO:0000256" key="7">
    <source>
        <dbReference type="ARBA" id="ARBA00022889"/>
    </source>
</evidence>
<accession>A0A8U0PU22</accession>
<dbReference type="PROSITE" id="PS00232">
    <property type="entry name" value="CADHERIN_1"/>
    <property type="match status" value="4"/>
</dbReference>
<feature type="compositionally biased region" description="Pro residues" evidence="13">
    <location>
        <begin position="1827"/>
        <end position="1839"/>
    </location>
</feature>
<evidence type="ECO:0000256" key="12">
    <source>
        <dbReference type="PROSITE-ProRule" id="PRU00043"/>
    </source>
</evidence>
<evidence type="ECO:0000256" key="13">
    <source>
        <dbReference type="SAM" id="MobiDB-lite"/>
    </source>
</evidence>
<feature type="compositionally biased region" description="Low complexity" evidence="13">
    <location>
        <begin position="1730"/>
        <end position="1741"/>
    </location>
</feature>
<feature type="region of interest" description="Disordered" evidence="13">
    <location>
        <begin position="2043"/>
        <end position="2070"/>
    </location>
</feature>
<dbReference type="Gene3D" id="2.60.40.3430">
    <property type="match status" value="1"/>
</dbReference>
<feature type="compositionally biased region" description="Basic and acidic residues" evidence="13">
    <location>
        <begin position="2167"/>
        <end position="2176"/>
    </location>
</feature>
<dbReference type="Proteomes" id="UP000808372">
    <property type="component" value="Chromosome 35"/>
</dbReference>
<feature type="transmembrane region" description="Helical" evidence="14">
    <location>
        <begin position="1405"/>
        <end position="1427"/>
    </location>
</feature>
<comment type="subcellular location">
    <subcellularLocation>
        <location evidence="1">Cell membrane</location>
        <topology evidence="1">Single-pass type I membrane protein</topology>
    </subcellularLocation>
</comment>
<keyword evidence="6 12" id="KW-0106">Calcium</keyword>
<keyword evidence="10" id="KW-1015">Disulfide bond</keyword>
<sequence>MITEYSGRQKGTGLASAPVDPGWDTLDTTEAGAPPGRKRDRVPAVSSDAALGSSRNWQYDECKLSRTGPPATIVAIDEESPNGTLLVENMQIQGRAEDPGRTISLSLRDNYNHWVILDPVRQRLYLNSTGRALDRDPPSYIHSIVVQVQCTNELVGSIIRHEVRIVVRDRNDNAPQFQKPRYYVAINELTPVGTTIFSGFTGNNGALDIDDGPNGQIEYIIQYNPNDPMSNRTFDIPLTLSGSMVLRERLNYEEITRYLVIIQANDRAPYPNERRTATTTLTVDVLDGDDLGPMFLPCSLVDNTRDCSPLTYRAHILELTDPSKVNPVNVTPIIQAVDQDRNIQPPSERPGILYSILIGKPEKYADFFSLNRTTAKLKLLKPLNRDLCQRFDLVIKAEQDNGHPLPAFANLQIEVLDENNQAPYFQDTTYQGFIIESAPVGTTLFADVSLTTPLGIKVLDNDIEEMKDPMVQISLDNYNTIFMLTPSGITRYLTLLKPVDREEQDSYTFTMMASDGVQESPTVTVHITVIDANDNTPTFLNSSYSVNVYTDVQPGETVLQLTALDADEGPNGLVTYKILAGNQGHFAINNRSGVITVMPGISLAVGRSYALTVKAMDNGPESQRRSSITTVYIEVLPPNNQSPPHFPRFLYSLEVSEAMRTGATLLHLQAKDRERDPITYSIQSGDSHDLFELSRTSGLLVLGKPLDRETEDRYTLVVTASDGHPEGTSTATVNIVVTDVNDNDPVFDPLMPQNVTVTEEEANSFVGQVKATDPDAGVNGQVRYRLVNHANLFRVNSNGTISTAVPLDREVRGQYDLIVEAEDGAVEDPRRTTLTLSVTVLDVDDNSPVFSQPSYTVNLPENSPKKTVILQLTAKDSDLDSNITFRIRTPEARQLFAVNPVTGELSVLQTLDFETLAATDHTFVVEALDSGGSMPPGLATVTVKITDMNDYSPVFSQALYRGMVAPNAVKGTVVATVQAEDLDPPGTPASRVRYRLDLDEDPYSGSIFDVNEVTGSVITRVNLNEEPNLEFSLIIVAYDNGEPVKVNKTLVVITVLQPSVIPVFTQEEYRFPPVSEMAKVGKVVGVILAAAINQTIIYSIVDGNEGGVFRLNNSTGMFSTAKQLDYETNASYILKVEADSIGVVGSNLRAPSKTNTARVFIDVWDENDHPPVFTKPLYLGGVAEDAKTFTSVLQVQALDKDTGNYSSMQYRIIIPPTTDGKDGFVIEPYTGVIKTAIMYRNMRRSYFKFEVVATDNYGEGGLSSKAEVVVSVVNLLDMQVVVSNVAPTVVEQKKDKLLGILERYVQDQIPGAKVVVESIGPQRFGDGFEQEDYSKSDLMVYAIDPLTNRAISRQELFKFLDGKLLDINKEFQPYLGRGGRILEIRTPDVVTSVKKAVQTVGYTEGALLALAVIIILCCIPAILIVIITYRQFKERQAECAKTARIQMALPTGKSVGAATNNLYEELGDSAILGLYRSKRCVLEEGDRQRLISTFAARAITAHKQSSANGILLNNMPKSESNITLFSDENPLTTKNPLFDEGTGTLSSPETLGKDQRRMDLLGTYSPPQAPQGLRESFLRFNSGGSGHSWTLPSRLHRKEMYDALRRQVVMDPVQWELEILKTELKDSKDMLDGLDWGNLGRSTYMEPKPLSVKEQARQFEQQAMREMKQRQSRDSRGSLSPDFLMGSILDREERHLGQDREGPPCIIITQSDGTPPPSHKPTPPVRRRFNSSFSSYNSASNEPYEVNLEVIPDPPDVPPPPPPNSPLPPSTPPPPNSHPSPPLNYGKNPAPPPPPPLPPPLSPSLNRPSTFVLPPLPAVTTLRPVSLRPPPPPLPTDPQPPRKELKGILKNIQNIADIEKSVANMYSQIDKKQMLPRSALRPRGSVDSMDSLNGVLDTAEIVAPTITEVQAEAPVAEQPQQVQVQPNVNMTSIVEELEKRFPSQSTAMRGYGHHEQQQLLRPSLLRPEELSMESGIDPGQDYYTQDYYNYDHGYELPQYGSRRKLISPTGLYDEYGEVISEEEEESSGEEEYGRKKRIKLVVDREYETSSTGEDSAPEPQRNRLSNLTNHSNINGSVYLAQNGSVVRTRRGVHSNNIKVNSPVRLGKHFKKLDKLAVTHEERLPLNSPVATTSSVDKTLNTQPSSGSLASSTTGPESIASKSNIAKARSERTRNAEEQESPVDNEDVREPLESQSDRTQSDEEELWMGPWNNLHIPMTKL</sequence>
<dbReference type="KEGG" id="snh:120029668"/>
<dbReference type="FunFam" id="2.60.40.60:FF:000050">
    <property type="entry name" value="protocadherin-15 isoform X1"/>
    <property type="match status" value="1"/>
</dbReference>
<dbReference type="PANTHER" id="PTHR24026">
    <property type="entry name" value="FAT ATYPICAL CADHERIN-RELATED"/>
    <property type="match status" value="1"/>
</dbReference>
<feature type="compositionally biased region" description="Basic and acidic residues" evidence="13">
    <location>
        <begin position="2185"/>
        <end position="2200"/>
    </location>
</feature>
<dbReference type="Pfam" id="PF00028">
    <property type="entry name" value="Cadherin"/>
    <property type="match status" value="9"/>
</dbReference>
<feature type="region of interest" description="Disordered" evidence="13">
    <location>
        <begin position="1696"/>
        <end position="1844"/>
    </location>
</feature>
<keyword evidence="3 14" id="KW-0812">Transmembrane</keyword>
<dbReference type="GO" id="GO:0005509">
    <property type="term" value="F:calcium ion binding"/>
    <property type="evidence" value="ECO:0007669"/>
    <property type="project" value="UniProtKB-UniRule"/>
</dbReference>
<dbReference type="InterPro" id="IPR041149">
    <property type="entry name" value="EC_dom"/>
</dbReference>
<dbReference type="InterPro" id="IPR020894">
    <property type="entry name" value="Cadherin_CS"/>
</dbReference>
<evidence type="ECO:0000256" key="11">
    <source>
        <dbReference type="ARBA" id="ARBA00072302"/>
    </source>
</evidence>
<dbReference type="GO" id="GO:0007156">
    <property type="term" value="P:homophilic cell adhesion via plasma membrane adhesion molecules"/>
    <property type="evidence" value="ECO:0007669"/>
    <property type="project" value="InterPro"/>
</dbReference>
<keyword evidence="2" id="KW-1003">Cell membrane</keyword>
<feature type="domain" description="Cadherin" evidence="15">
    <location>
        <begin position="178"/>
        <end position="295"/>
    </location>
</feature>
<dbReference type="GO" id="GO:0050953">
    <property type="term" value="P:sensory perception of light stimulus"/>
    <property type="evidence" value="ECO:0007669"/>
    <property type="project" value="UniProtKB-ARBA"/>
</dbReference>
<evidence type="ECO:0000313" key="16">
    <source>
        <dbReference type="Proteomes" id="UP000808372"/>
    </source>
</evidence>
<feature type="domain" description="Cadherin" evidence="15">
    <location>
        <begin position="956"/>
        <end position="1064"/>
    </location>
</feature>
<keyword evidence="4" id="KW-0732">Signal</keyword>
<dbReference type="GeneID" id="120029668"/>
<dbReference type="GO" id="GO:0050957">
    <property type="term" value="P:equilibrioception"/>
    <property type="evidence" value="ECO:0007669"/>
    <property type="project" value="UniProtKB-ARBA"/>
</dbReference>
<feature type="domain" description="Cadherin" evidence="15">
    <location>
        <begin position="308"/>
        <end position="425"/>
    </location>
</feature>
<evidence type="ECO:0000256" key="3">
    <source>
        <dbReference type="ARBA" id="ARBA00022692"/>
    </source>
</evidence>
<evidence type="ECO:0000256" key="6">
    <source>
        <dbReference type="ARBA" id="ARBA00022837"/>
    </source>
</evidence>
<keyword evidence="8 14" id="KW-1133">Transmembrane helix</keyword>
<reference evidence="17" key="1">
    <citation type="submission" date="2025-08" db="UniProtKB">
        <authorList>
            <consortium name="RefSeq"/>
        </authorList>
    </citation>
    <scope>IDENTIFICATION</scope>
    <source>
        <tissue evidence="17">White muscle</tissue>
    </source>
</reference>
<dbReference type="FunFam" id="2.60.40.60:FF:000033">
    <property type="entry name" value="FAT atypical cadherin 1"/>
    <property type="match status" value="1"/>
</dbReference>
<feature type="compositionally biased region" description="Pro residues" evidence="13">
    <location>
        <begin position="1789"/>
        <end position="1802"/>
    </location>
</feature>